<dbReference type="AlphaFoldDB" id="U2YXH9"/>
<evidence type="ECO:0000256" key="3">
    <source>
        <dbReference type="SAM" id="MobiDB-lite"/>
    </source>
</evidence>
<dbReference type="InterPro" id="IPR005288">
    <property type="entry name" value="NadB"/>
</dbReference>
<dbReference type="PANTHER" id="PTHR42716:SF2">
    <property type="entry name" value="L-ASPARTATE OXIDASE, CHLOROPLASTIC"/>
    <property type="match status" value="1"/>
</dbReference>
<sequence length="137" mass="14828">MHGANRLASTSLLEGLVWGRRAGRDAAARERVEGEPEVPNRSDRDPALPDGFVDGKFERLHRVLGERVGLTRAPEGLDRACAALRRLKGETDAYARTRPARDVAELRNAATVGLLLARAAREAEPAGCHALEGVPCR</sequence>
<comment type="cofactor">
    <cofactor evidence="1">
        <name>FAD</name>
        <dbReference type="ChEBI" id="CHEBI:57692"/>
    </cofactor>
</comment>
<organism evidence="4 5">
    <name type="scientific">Halarchaeum acidiphilum MH1-52-1</name>
    <dbReference type="NCBI Taxonomy" id="1261545"/>
    <lineage>
        <taxon>Archaea</taxon>
        <taxon>Methanobacteriati</taxon>
        <taxon>Methanobacteriota</taxon>
        <taxon>Stenosarchaea group</taxon>
        <taxon>Halobacteria</taxon>
        <taxon>Halobacteriales</taxon>
        <taxon>Halobacteriaceae</taxon>
    </lineage>
</organism>
<dbReference type="eggNOG" id="arCOG00572">
    <property type="taxonomic scope" value="Archaea"/>
</dbReference>
<keyword evidence="2" id="KW-0285">Flavoprotein</keyword>
<keyword evidence="2" id="KW-0274">FAD</keyword>
<dbReference type="GO" id="GO:0008734">
    <property type="term" value="F:L-aspartate oxidase activity"/>
    <property type="evidence" value="ECO:0007669"/>
    <property type="project" value="InterPro"/>
</dbReference>
<comment type="caution">
    <text evidence="4">The sequence shown here is derived from an EMBL/GenBank/DDBJ whole genome shotgun (WGS) entry which is preliminary data.</text>
</comment>
<dbReference type="Gene3D" id="1.20.58.100">
    <property type="entry name" value="Fumarate reductase/succinate dehydrogenase flavoprotein-like, C-terminal domain"/>
    <property type="match status" value="1"/>
</dbReference>
<dbReference type="InterPro" id="IPR037099">
    <property type="entry name" value="Fum_R/Succ_DH_flav-like_C_sf"/>
</dbReference>
<dbReference type="PANTHER" id="PTHR42716">
    <property type="entry name" value="L-ASPARTATE OXIDASE"/>
    <property type="match status" value="1"/>
</dbReference>
<evidence type="ECO:0000313" key="4">
    <source>
        <dbReference type="EMBL" id="GAD53755.1"/>
    </source>
</evidence>
<dbReference type="Proteomes" id="UP000016986">
    <property type="component" value="Unassembled WGS sequence"/>
</dbReference>
<evidence type="ECO:0000313" key="5">
    <source>
        <dbReference type="Proteomes" id="UP000016986"/>
    </source>
</evidence>
<protein>
    <submittedName>
        <fullName evidence="4">L-aspartate oxidase</fullName>
    </submittedName>
</protein>
<dbReference type="InterPro" id="IPR036188">
    <property type="entry name" value="FAD/NAD-bd_sf"/>
</dbReference>
<dbReference type="SUPFAM" id="SSF46977">
    <property type="entry name" value="Succinate dehydrogenase/fumarate reductase flavoprotein C-terminal domain"/>
    <property type="match status" value="1"/>
</dbReference>
<accession>U2YXH9</accession>
<dbReference type="EMBL" id="BATA01000096">
    <property type="protein sequence ID" value="GAD53755.1"/>
    <property type="molecule type" value="Genomic_DNA"/>
</dbReference>
<gene>
    <name evidence="4" type="ORF">MBEHAL_2515</name>
</gene>
<proteinExistence type="predicted"/>
<dbReference type="Gene3D" id="3.50.50.60">
    <property type="entry name" value="FAD/NAD(P)-binding domain"/>
    <property type="match status" value="1"/>
</dbReference>
<evidence type="ECO:0000256" key="2">
    <source>
        <dbReference type="ARBA" id="ARBA00022827"/>
    </source>
</evidence>
<evidence type="ECO:0000256" key="1">
    <source>
        <dbReference type="ARBA" id="ARBA00001974"/>
    </source>
</evidence>
<name>U2YXH9_9EURY</name>
<dbReference type="GO" id="GO:0009435">
    <property type="term" value="P:NAD+ biosynthetic process"/>
    <property type="evidence" value="ECO:0007669"/>
    <property type="project" value="InterPro"/>
</dbReference>
<reference evidence="4 5" key="1">
    <citation type="submission" date="2013-09" db="EMBL/GenBank/DDBJ databases">
        <title>Whole genome sequencing of Halarchaeum acidiphilum strain MH1-52-1.</title>
        <authorList>
            <person name="Shimane Y."/>
            <person name="Minegishi H."/>
            <person name="Nishi S."/>
            <person name="Echigo A."/>
            <person name="Shuto A."/>
            <person name="Konishi M."/>
            <person name="Ito T."/>
            <person name="Ohkuma M."/>
            <person name="Ohta Y."/>
            <person name="Nagano Y."/>
            <person name="Tsubouchi T."/>
            <person name="Mori K."/>
            <person name="Usui K."/>
            <person name="Kamekura M."/>
            <person name="Usami R."/>
            <person name="Takaki Y."/>
            <person name="Hatada Y."/>
        </authorList>
    </citation>
    <scope>NUCLEOTIDE SEQUENCE [LARGE SCALE GENOMIC DNA]</scope>
    <source>
        <strain evidence="4 5">JCM 16109</strain>
    </source>
</reference>
<keyword evidence="5" id="KW-1185">Reference proteome</keyword>
<feature type="region of interest" description="Disordered" evidence="3">
    <location>
        <begin position="25"/>
        <end position="51"/>
    </location>
</feature>